<organism evidence="1">
    <name type="scientific">Rhizobium rhizogenes</name>
    <name type="common">Agrobacterium rhizogenes</name>
    <dbReference type="NCBI Taxonomy" id="359"/>
    <lineage>
        <taxon>Bacteria</taxon>
        <taxon>Pseudomonadati</taxon>
        <taxon>Pseudomonadota</taxon>
        <taxon>Alphaproteobacteria</taxon>
        <taxon>Hyphomicrobiales</taxon>
        <taxon>Rhizobiaceae</taxon>
        <taxon>Rhizobium/Agrobacterium group</taxon>
        <taxon>Rhizobium</taxon>
    </lineage>
</organism>
<name>A0A7S5DSP1_RHIRH</name>
<proteinExistence type="predicted"/>
<keyword evidence="1" id="KW-0614">Plasmid</keyword>
<protein>
    <submittedName>
        <fullName evidence="1">Uncharacterized protein</fullName>
    </submittedName>
</protein>
<reference evidence="1" key="1">
    <citation type="submission" date="2018-12" db="EMBL/GenBank/DDBJ databases">
        <title>Three Rhizobium rhizogenes strains isolated from the same crown gall tumor carry diverse plasmids.</title>
        <authorList>
            <person name="Pulawska J."/>
            <person name="Kuzmanovic N."/>
        </authorList>
    </citation>
    <scope>NUCLEOTIDE SEQUENCE</scope>
    <source>
        <strain evidence="1">C5.7</strain>
        <plasmid evidence="1">pC5.7c</plasmid>
    </source>
</reference>
<dbReference type="AlphaFoldDB" id="A0A7S5DSP1"/>
<dbReference type="EMBL" id="MK318969">
    <property type="protein sequence ID" value="QCL09472.1"/>
    <property type="molecule type" value="Genomic_DNA"/>
</dbReference>
<sequence length="44" mass="4692">MEGRVGAWCGIFGRKAPEAEVEAIATAPFPSHIVDAVYGELCRS</sequence>
<evidence type="ECO:0000313" key="1">
    <source>
        <dbReference type="EMBL" id="QCL09472.1"/>
    </source>
</evidence>
<geneLocation type="plasmid" evidence="1">
    <name>pC5.7c</name>
</geneLocation>
<accession>A0A7S5DSP1</accession>
<gene>
    <name evidence="1" type="ORF">pC5.7c_605</name>
</gene>